<comment type="caution">
    <text evidence="15">The sequence shown here is derived from an EMBL/GenBank/DDBJ whole genome shotgun (WGS) entry which is preliminary data.</text>
</comment>
<reference evidence="15" key="1">
    <citation type="submission" date="2021-10" db="EMBL/GenBank/DDBJ databases">
        <title>Anaerobic single-cell dispensing facilitates the cultivation of human gut bacteria.</title>
        <authorList>
            <person name="Afrizal A."/>
        </authorList>
    </citation>
    <scope>NUCLEOTIDE SEQUENCE</scope>
    <source>
        <strain evidence="15">CLA-AA-H274</strain>
    </source>
</reference>
<comment type="function">
    <text evidence="1">Multidrug efflux pump.</text>
</comment>
<keyword evidence="7" id="KW-1003">Cell membrane</keyword>
<dbReference type="PANTHER" id="PTHR43298">
    <property type="entry name" value="MULTIDRUG RESISTANCE PROTEIN NORM-RELATED"/>
    <property type="match status" value="1"/>
</dbReference>
<evidence type="ECO:0000313" key="15">
    <source>
        <dbReference type="EMBL" id="MCC2164318.1"/>
    </source>
</evidence>
<feature type="transmembrane region" description="Helical" evidence="14">
    <location>
        <begin position="35"/>
        <end position="52"/>
    </location>
</feature>
<dbReference type="CDD" id="cd13138">
    <property type="entry name" value="MATE_yoeA_like"/>
    <property type="match status" value="1"/>
</dbReference>
<evidence type="ECO:0000256" key="9">
    <source>
        <dbReference type="ARBA" id="ARBA00022989"/>
    </source>
</evidence>
<sequence length="472" mass="52167">MQTLKKTQPGGNSTSTSSTQKTTNRITEGVIWEQLLLFFFPILMGTFFQQLYNTADAMIVGRFVGKEALSAVSGSAGMLTQMIVGFFVGLSAGCGVIISQYYGAKRPEMVGYAVHTSVAFSLLSGAFIMIIGIILAPRMLGAMSTPEDIMDLSILYLRIYFLGMIPNLLYNTGSSILRAVGDSRRPLYFLIVSCMTNIVLDLLFVVILRLGVRGAGIATVCSQILSALLVLSCLCRSSDMYRVHITQIGIDTRMLRRMIRIGLPAGLQSVMYGLSNVIIQAGINSLGTNTVASWAAYGKIDSIFWMIINSFGIAITTFVGQNYGADKHERIHRGVRVCMGMTIISSIMISALVYFLGIYAYALFTTDQEVIEIGIRMMRYLSPFYTTYVAIEILSGALRGVGDSFIPMVLCAFGVCVLRVFWIIAIVPIHRNIYTIMFSYPLTWVCTTILFLIYYLVFSPLGRKKKQRARVS</sequence>
<dbReference type="AlphaFoldDB" id="A0AAE3ARD0"/>
<evidence type="ECO:0000256" key="14">
    <source>
        <dbReference type="SAM" id="Phobius"/>
    </source>
</evidence>
<dbReference type="RefSeq" id="WP_308450990.1">
    <property type="nucleotide sequence ID" value="NZ_JAJEPU010000011.1"/>
</dbReference>
<evidence type="ECO:0000256" key="5">
    <source>
        <dbReference type="ARBA" id="ARBA00022448"/>
    </source>
</evidence>
<feature type="transmembrane region" description="Helical" evidence="14">
    <location>
        <begin position="110"/>
        <end position="135"/>
    </location>
</feature>
<keyword evidence="10" id="KW-0406">Ion transport</keyword>
<dbReference type="NCBIfam" id="TIGR00797">
    <property type="entry name" value="matE"/>
    <property type="match status" value="1"/>
</dbReference>
<evidence type="ECO:0000256" key="13">
    <source>
        <dbReference type="SAM" id="MobiDB-lite"/>
    </source>
</evidence>
<feature type="transmembrane region" description="Helical" evidence="14">
    <location>
        <begin position="261"/>
        <end position="283"/>
    </location>
</feature>
<dbReference type="EMBL" id="JAJEPU010000011">
    <property type="protein sequence ID" value="MCC2164318.1"/>
    <property type="molecule type" value="Genomic_DNA"/>
</dbReference>
<evidence type="ECO:0000256" key="4">
    <source>
        <dbReference type="ARBA" id="ARBA00020268"/>
    </source>
</evidence>
<evidence type="ECO:0000256" key="11">
    <source>
        <dbReference type="ARBA" id="ARBA00023136"/>
    </source>
</evidence>
<evidence type="ECO:0000256" key="6">
    <source>
        <dbReference type="ARBA" id="ARBA00022449"/>
    </source>
</evidence>
<feature type="region of interest" description="Disordered" evidence="13">
    <location>
        <begin position="1"/>
        <end position="21"/>
    </location>
</feature>
<organism evidence="15 16">
    <name type="scientific">Brotaphodocola catenula</name>
    <dbReference type="NCBI Taxonomy" id="2885361"/>
    <lineage>
        <taxon>Bacteria</taxon>
        <taxon>Bacillati</taxon>
        <taxon>Bacillota</taxon>
        <taxon>Clostridia</taxon>
        <taxon>Lachnospirales</taxon>
        <taxon>Lachnospiraceae</taxon>
        <taxon>Brotaphodocola</taxon>
    </lineage>
</organism>
<dbReference type="GO" id="GO:0006811">
    <property type="term" value="P:monoatomic ion transport"/>
    <property type="evidence" value="ECO:0007669"/>
    <property type="project" value="UniProtKB-KW"/>
</dbReference>
<feature type="transmembrane region" description="Helical" evidence="14">
    <location>
        <begin position="187"/>
        <end position="208"/>
    </location>
</feature>
<evidence type="ECO:0000256" key="1">
    <source>
        <dbReference type="ARBA" id="ARBA00003408"/>
    </source>
</evidence>
<dbReference type="Pfam" id="PF01554">
    <property type="entry name" value="MatE"/>
    <property type="match status" value="2"/>
</dbReference>
<keyword evidence="6" id="KW-0050">Antiport</keyword>
<feature type="transmembrane region" description="Helical" evidence="14">
    <location>
        <begin position="155"/>
        <end position="180"/>
    </location>
</feature>
<dbReference type="InterPro" id="IPR050222">
    <property type="entry name" value="MATE_MdtK"/>
</dbReference>
<feature type="transmembrane region" description="Helical" evidence="14">
    <location>
        <begin position="433"/>
        <end position="458"/>
    </location>
</feature>
<evidence type="ECO:0000256" key="12">
    <source>
        <dbReference type="ARBA" id="ARBA00031636"/>
    </source>
</evidence>
<feature type="compositionally biased region" description="Polar residues" evidence="13">
    <location>
        <begin position="1"/>
        <end position="12"/>
    </location>
</feature>
<feature type="transmembrane region" description="Helical" evidence="14">
    <location>
        <begin position="72"/>
        <end position="98"/>
    </location>
</feature>
<feature type="transmembrane region" description="Helical" evidence="14">
    <location>
        <begin position="405"/>
        <end position="427"/>
    </location>
</feature>
<feature type="transmembrane region" description="Helical" evidence="14">
    <location>
        <begin position="337"/>
        <end position="360"/>
    </location>
</feature>
<keyword evidence="16" id="KW-1185">Reference proteome</keyword>
<keyword evidence="9 14" id="KW-1133">Transmembrane helix</keyword>
<dbReference type="Proteomes" id="UP001198962">
    <property type="component" value="Unassembled WGS sequence"/>
</dbReference>
<keyword evidence="5" id="KW-0813">Transport</keyword>
<name>A0AAE3ARD0_9FIRM</name>
<evidence type="ECO:0000256" key="8">
    <source>
        <dbReference type="ARBA" id="ARBA00022692"/>
    </source>
</evidence>
<dbReference type="PIRSF" id="PIRSF006603">
    <property type="entry name" value="DinF"/>
    <property type="match status" value="1"/>
</dbReference>
<dbReference type="InterPro" id="IPR002528">
    <property type="entry name" value="MATE_fam"/>
</dbReference>
<evidence type="ECO:0000256" key="2">
    <source>
        <dbReference type="ARBA" id="ARBA00004651"/>
    </source>
</evidence>
<evidence type="ECO:0000313" key="16">
    <source>
        <dbReference type="Proteomes" id="UP001198962"/>
    </source>
</evidence>
<feature type="transmembrane region" description="Helical" evidence="14">
    <location>
        <begin position="380"/>
        <end position="398"/>
    </location>
</feature>
<gene>
    <name evidence="15" type="ORF">LKD32_05395</name>
</gene>
<comment type="similarity">
    <text evidence="3">Belongs to the multi antimicrobial extrusion (MATE) (TC 2.A.66.1) family.</text>
</comment>
<evidence type="ECO:0000256" key="3">
    <source>
        <dbReference type="ARBA" id="ARBA00010199"/>
    </source>
</evidence>
<keyword evidence="8 14" id="KW-0812">Transmembrane</keyword>
<keyword evidence="11 14" id="KW-0472">Membrane</keyword>
<evidence type="ECO:0000256" key="7">
    <source>
        <dbReference type="ARBA" id="ARBA00022475"/>
    </source>
</evidence>
<feature type="transmembrane region" description="Helical" evidence="14">
    <location>
        <begin position="303"/>
        <end position="325"/>
    </location>
</feature>
<dbReference type="GO" id="GO:0005886">
    <property type="term" value="C:plasma membrane"/>
    <property type="evidence" value="ECO:0007669"/>
    <property type="project" value="UniProtKB-SubCell"/>
</dbReference>
<accession>A0AAE3ARD0</accession>
<dbReference type="InterPro" id="IPR048279">
    <property type="entry name" value="MdtK-like"/>
</dbReference>
<dbReference type="PANTHER" id="PTHR43298:SF2">
    <property type="entry name" value="FMN_FAD EXPORTER YEEO-RELATED"/>
    <property type="match status" value="1"/>
</dbReference>
<protein>
    <recommendedName>
        <fullName evidence="4">Probable multidrug resistance protein NorM</fullName>
    </recommendedName>
    <alternativeName>
        <fullName evidence="12">Multidrug-efflux transporter</fullName>
    </alternativeName>
</protein>
<feature type="transmembrane region" description="Helical" evidence="14">
    <location>
        <begin position="214"/>
        <end position="235"/>
    </location>
</feature>
<proteinExistence type="inferred from homology"/>
<dbReference type="GO" id="GO:0042910">
    <property type="term" value="F:xenobiotic transmembrane transporter activity"/>
    <property type="evidence" value="ECO:0007669"/>
    <property type="project" value="InterPro"/>
</dbReference>
<comment type="subcellular location">
    <subcellularLocation>
        <location evidence="2">Cell membrane</location>
        <topology evidence="2">Multi-pass membrane protein</topology>
    </subcellularLocation>
</comment>
<dbReference type="GO" id="GO:0015297">
    <property type="term" value="F:antiporter activity"/>
    <property type="evidence" value="ECO:0007669"/>
    <property type="project" value="UniProtKB-KW"/>
</dbReference>
<evidence type="ECO:0000256" key="10">
    <source>
        <dbReference type="ARBA" id="ARBA00023065"/>
    </source>
</evidence>